<dbReference type="InterPro" id="IPR013740">
    <property type="entry name" value="Redoxin"/>
</dbReference>
<dbReference type="InterPro" id="IPR013766">
    <property type="entry name" value="Thioredoxin_domain"/>
</dbReference>
<protein>
    <submittedName>
        <fullName evidence="5">Cytochrome c biogenesis protein</fullName>
    </submittedName>
</protein>
<evidence type="ECO:0000256" key="2">
    <source>
        <dbReference type="ARBA" id="ARBA00022748"/>
    </source>
</evidence>
<dbReference type="InterPro" id="IPR036249">
    <property type="entry name" value="Thioredoxin-like_sf"/>
</dbReference>
<evidence type="ECO:0000259" key="4">
    <source>
        <dbReference type="PROSITE" id="PS51352"/>
    </source>
</evidence>
<comment type="subcellular location">
    <subcellularLocation>
        <location evidence="1">Cell envelope</location>
    </subcellularLocation>
</comment>
<proteinExistence type="predicted"/>
<accession>A0ABM8V6A5</accession>
<evidence type="ECO:0000313" key="5">
    <source>
        <dbReference type="EMBL" id="CAG5090128.1"/>
    </source>
</evidence>
<keyword evidence="2" id="KW-0201">Cytochrome c-type biogenesis</keyword>
<dbReference type="PROSITE" id="PS00194">
    <property type="entry name" value="THIOREDOXIN_1"/>
    <property type="match status" value="1"/>
</dbReference>
<evidence type="ECO:0000313" key="6">
    <source>
        <dbReference type="Proteomes" id="UP000681526"/>
    </source>
</evidence>
<evidence type="ECO:0000256" key="1">
    <source>
        <dbReference type="ARBA" id="ARBA00004196"/>
    </source>
</evidence>
<feature type="transmembrane region" description="Helical" evidence="3">
    <location>
        <begin position="12"/>
        <end position="30"/>
    </location>
</feature>
<dbReference type="Gene3D" id="3.40.30.10">
    <property type="entry name" value="Glutaredoxin"/>
    <property type="match status" value="1"/>
</dbReference>
<dbReference type="SUPFAM" id="SSF52833">
    <property type="entry name" value="Thioredoxin-like"/>
    <property type="match status" value="1"/>
</dbReference>
<dbReference type="PROSITE" id="PS51352">
    <property type="entry name" value="THIOREDOXIN_2"/>
    <property type="match status" value="1"/>
</dbReference>
<dbReference type="Pfam" id="PF08534">
    <property type="entry name" value="Redoxin"/>
    <property type="match status" value="1"/>
</dbReference>
<dbReference type="Proteomes" id="UP000681526">
    <property type="component" value="Unassembled WGS sequence"/>
</dbReference>
<dbReference type="InterPro" id="IPR050553">
    <property type="entry name" value="Thioredoxin_ResA/DsbE_sf"/>
</dbReference>
<dbReference type="EMBL" id="CAJRAY010000070">
    <property type="protein sequence ID" value="CAG5090128.1"/>
    <property type="molecule type" value="Genomic_DNA"/>
</dbReference>
<dbReference type="PANTHER" id="PTHR42852">
    <property type="entry name" value="THIOL:DISULFIDE INTERCHANGE PROTEIN DSBE"/>
    <property type="match status" value="1"/>
</dbReference>
<feature type="domain" description="Thioredoxin" evidence="4">
    <location>
        <begin position="37"/>
        <end position="176"/>
    </location>
</feature>
<reference evidence="5 6" key="1">
    <citation type="submission" date="2021-04" db="EMBL/GenBank/DDBJ databases">
        <authorList>
            <person name="Rakotoarivonina H."/>
        </authorList>
    </citation>
    <scope>NUCLEOTIDE SEQUENCE [LARGE SCALE GENOMIC DNA]</scope>
    <source>
        <strain evidence="5 6">XE</strain>
    </source>
</reference>
<dbReference type="RefSeq" id="WP_213485092.1">
    <property type="nucleotide sequence ID" value="NZ_CAJRAY010000070.1"/>
</dbReference>
<keyword evidence="6" id="KW-1185">Reference proteome</keyword>
<sequence>MKGRERKIIQYVILIGILLLGGYAVGKTLFVSDDDKPKIGGRPPSFENVADIEGNLHSLDDYKGKPVVINFWGSFCPPCVAEMPAIDRQYLKYRDQGLVVLAINLSEDDITVRDFLKRFDLHYTILRDKNRMIEKKYALRSYPTTFFISRDGRIQDIKVGGMTEEDIEQRILKLMEA</sequence>
<keyword evidence="3" id="KW-1133">Transmembrane helix</keyword>
<evidence type="ECO:0000256" key="3">
    <source>
        <dbReference type="SAM" id="Phobius"/>
    </source>
</evidence>
<organism evidence="5 6">
    <name type="scientific">Thermobacillus xylanilyticus</name>
    <dbReference type="NCBI Taxonomy" id="76633"/>
    <lineage>
        <taxon>Bacteria</taxon>
        <taxon>Bacillati</taxon>
        <taxon>Bacillota</taxon>
        <taxon>Bacilli</taxon>
        <taxon>Bacillales</taxon>
        <taxon>Paenibacillaceae</taxon>
        <taxon>Thermobacillus</taxon>
    </lineage>
</organism>
<dbReference type="CDD" id="cd02966">
    <property type="entry name" value="TlpA_like_family"/>
    <property type="match status" value="1"/>
</dbReference>
<name>A0ABM8V6A5_THEXY</name>
<keyword evidence="3" id="KW-0812">Transmembrane</keyword>
<dbReference type="PANTHER" id="PTHR42852:SF13">
    <property type="entry name" value="PROTEIN DIPZ"/>
    <property type="match status" value="1"/>
</dbReference>
<keyword evidence="3" id="KW-0472">Membrane</keyword>
<comment type="caution">
    <text evidence="5">The sequence shown here is derived from an EMBL/GenBank/DDBJ whole genome shotgun (WGS) entry which is preliminary data.</text>
</comment>
<dbReference type="InterPro" id="IPR017937">
    <property type="entry name" value="Thioredoxin_CS"/>
</dbReference>
<gene>
    <name evidence="5" type="primary">txxe 2431-resA</name>
    <name evidence="5" type="ORF">TXXE_13910</name>
</gene>